<evidence type="ECO:0000259" key="5">
    <source>
        <dbReference type="PROSITE" id="PS50975"/>
    </source>
</evidence>
<keyword evidence="2 4" id="KW-0547">Nucleotide-binding</keyword>
<evidence type="ECO:0000313" key="7">
    <source>
        <dbReference type="Proteomes" id="UP001312908"/>
    </source>
</evidence>
<dbReference type="SUPFAM" id="SSF56059">
    <property type="entry name" value="Glutathione synthetase ATP-binding domain-like"/>
    <property type="match status" value="2"/>
</dbReference>
<proteinExistence type="predicted"/>
<reference evidence="6 7" key="1">
    <citation type="submission" date="2023-10" db="EMBL/GenBank/DDBJ databases">
        <title>Sorlinia euscelidii gen. nov., sp. nov., an acetic acid bacteria isolated from the gut of Euscelidius variegatus emitter.</title>
        <authorList>
            <person name="Michoud G."/>
            <person name="Marasco R."/>
            <person name="Seferji K."/>
            <person name="Gonella E."/>
            <person name="Garuglieri E."/>
            <person name="Alma A."/>
            <person name="Mapelli F."/>
            <person name="Borin S."/>
            <person name="Daffonchio D."/>
            <person name="Crotti E."/>
        </authorList>
    </citation>
    <scope>NUCLEOTIDE SEQUENCE [LARGE SCALE GENOMIC DNA]</scope>
    <source>
        <strain evidence="6 7">EV16P</strain>
    </source>
</reference>
<evidence type="ECO:0000313" key="6">
    <source>
        <dbReference type="EMBL" id="MEE8657534.1"/>
    </source>
</evidence>
<name>A0ABU7TYH5_9PROT</name>
<evidence type="ECO:0000256" key="1">
    <source>
        <dbReference type="ARBA" id="ARBA00022598"/>
    </source>
</evidence>
<dbReference type="Pfam" id="PF13535">
    <property type="entry name" value="ATP-grasp_4"/>
    <property type="match status" value="1"/>
</dbReference>
<dbReference type="PANTHER" id="PTHR43585:SF2">
    <property type="entry name" value="ATP-GRASP ENZYME FSQD"/>
    <property type="match status" value="1"/>
</dbReference>
<dbReference type="EMBL" id="JAWJZY010000001">
    <property type="protein sequence ID" value="MEE8657534.1"/>
    <property type="molecule type" value="Genomic_DNA"/>
</dbReference>
<keyword evidence="1" id="KW-0436">Ligase</keyword>
<gene>
    <name evidence="6" type="ORF">DOFOFD_00665</name>
</gene>
<accession>A0ABU7TYH5</accession>
<evidence type="ECO:0000256" key="2">
    <source>
        <dbReference type="ARBA" id="ARBA00022741"/>
    </source>
</evidence>
<dbReference type="Proteomes" id="UP001312908">
    <property type="component" value="Unassembled WGS sequence"/>
</dbReference>
<protein>
    <recommendedName>
        <fullName evidence="5">ATP-grasp domain-containing protein</fullName>
    </recommendedName>
</protein>
<dbReference type="RefSeq" id="WP_394818571.1">
    <property type="nucleotide sequence ID" value="NZ_JAWJZY010000001.1"/>
</dbReference>
<organism evidence="6 7">
    <name type="scientific">Sorlinia euscelidii</name>
    <dbReference type="NCBI Taxonomy" id="3081148"/>
    <lineage>
        <taxon>Bacteria</taxon>
        <taxon>Pseudomonadati</taxon>
        <taxon>Pseudomonadota</taxon>
        <taxon>Alphaproteobacteria</taxon>
        <taxon>Acetobacterales</taxon>
        <taxon>Acetobacteraceae</taxon>
        <taxon>Sorlinia</taxon>
    </lineage>
</organism>
<keyword evidence="3 4" id="KW-0067">ATP-binding</keyword>
<comment type="caution">
    <text evidence="6">The sequence shown here is derived from an EMBL/GenBank/DDBJ whole genome shotgun (WGS) entry which is preliminary data.</text>
</comment>
<feature type="domain" description="ATP-grasp" evidence="5">
    <location>
        <begin position="565"/>
        <end position="754"/>
    </location>
</feature>
<dbReference type="PANTHER" id="PTHR43585">
    <property type="entry name" value="FUMIPYRROLE BIOSYNTHESIS PROTEIN C"/>
    <property type="match status" value="1"/>
</dbReference>
<evidence type="ECO:0000256" key="4">
    <source>
        <dbReference type="PROSITE-ProRule" id="PRU00409"/>
    </source>
</evidence>
<keyword evidence="7" id="KW-1185">Reference proteome</keyword>
<dbReference type="InterPro" id="IPR011761">
    <property type="entry name" value="ATP-grasp"/>
</dbReference>
<sequence length="887" mass="97890">MENGGVLILSHCGFSFAEDLIAAIEKRGLHPWVLSSRPLPEHGDQRLQILRSKASLLFTVDSHELKQGDVLNTIDSLHRQGLHVRACISVWEGYRHLMAYANERLEVQDVAPALVPLLRNKLYVRNVLHAAGLSQVKAETLTPERLQTLQGTGTDYFIKPIQGVASYGTFKLTPDLTWSTLERISEQIRQDTVYANVIGNGVEFLVEDYLDGAEFSFEVLVLGGEAFILAIHEKCGLTENQVTVLEDSCTSPPISIGREAIAAGIRWIRSALHCLEVNDGCFHIETRFNGSRWDLIEANPRIGGSLISHSVEALNGEASMLTLWLDLLLEGAALRPTLQRLSYPDSGEVPGETATFFRVYFASPGRIERIIENPMPWSPRIKQVLLQAGDEIPDAAREVFLGQFLWQLPRQEHQTAFPTLLARSAEALQIVYEPTAVEAGTSSPLLLIVDYNLSRVGDVAHIVHLVRDTYGAGTVLVRHRPGELDRALCDHVVDLDPLAPDFAEQALLQLQPLHSRLKAGLVFSDNAVQSGALLLEKLGLPVDSATLAAGAYSKKAYRKAETGIRDLLKAQRVMAPAHAEIRSLEDLYAFAAGYPQGFVVKPSCEGNNRGVVAVRQGDDLETAFNKVVPYLSGGVLCERLIPYEREYSYDGVGETFFITEKVSAPRPYPVEVAQILPARLNETERASLMRAGRLANLLVGQRRGPFHNEIKLSDDGAEAAVVEPNRRPAGMKIWTLARAVYGIDFYHLWVDSAWGHPHDVTLPPSSKQAATVMLGVPTDGDFTPLSPALGAAIFDRVLLESATALGIPTMACRQLEFAWMHTEERFIPALPRDNADFAASACFLLEDSTADIRQLVNVVQCRWLLALTEHESSFFAQHEPAHERAYA</sequence>
<dbReference type="InterPro" id="IPR052032">
    <property type="entry name" value="ATP-dep_AA_Ligase"/>
</dbReference>
<feature type="domain" description="ATP-grasp" evidence="5">
    <location>
        <begin position="125"/>
        <end position="329"/>
    </location>
</feature>
<dbReference type="Gene3D" id="3.30.470.20">
    <property type="entry name" value="ATP-grasp fold, B domain"/>
    <property type="match status" value="2"/>
</dbReference>
<evidence type="ECO:0000256" key="3">
    <source>
        <dbReference type="ARBA" id="ARBA00022840"/>
    </source>
</evidence>
<dbReference type="PROSITE" id="PS50975">
    <property type="entry name" value="ATP_GRASP"/>
    <property type="match status" value="2"/>
</dbReference>